<feature type="domain" description="Protein kinase" evidence="2">
    <location>
        <begin position="1600"/>
        <end position="1858"/>
    </location>
</feature>
<gene>
    <name evidence="3" type="ORF">M9Y10_014953</name>
</gene>
<dbReference type="PANTHER" id="PTHR45661">
    <property type="entry name" value="SURFACE ANTIGEN"/>
    <property type="match status" value="1"/>
</dbReference>
<dbReference type="SMART" id="SM00220">
    <property type="entry name" value="S_TKc"/>
    <property type="match status" value="1"/>
</dbReference>
<evidence type="ECO:0000313" key="4">
    <source>
        <dbReference type="Proteomes" id="UP001470230"/>
    </source>
</evidence>
<evidence type="ECO:0000313" key="3">
    <source>
        <dbReference type="EMBL" id="KAK8897021.1"/>
    </source>
</evidence>
<proteinExistence type="predicted"/>
<dbReference type="Gene3D" id="3.80.10.10">
    <property type="entry name" value="Ribonuclease Inhibitor"/>
    <property type="match status" value="10"/>
</dbReference>
<accession>A0ABR2L1T0</accession>
<dbReference type="InterPro" id="IPR053139">
    <property type="entry name" value="Surface_bspA-like"/>
</dbReference>
<feature type="compositionally biased region" description="Basic and acidic residues" evidence="1">
    <location>
        <begin position="338"/>
        <end position="347"/>
    </location>
</feature>
<evidence type="ECO:0000259" key="2">
    <source>
        <dbReference type="PROSITE" id="PS50011"/>
    </source>
</evidence>
<dbReference type="Gene3D" id="3.40.50.12480">
    <property type="match status" value="1"/>
</dbReference>
<feature type="compositionally biased region" description="Basic and acidic residues" evidence="1">
    <location>
        <begin position="181"/>
        <end position="194"/>
    </location>
</feature>
<protein>
    <recommendedName>
        <fullName evidence="2">Protein kinase domain-containing protein</fullName>
    </recommendedName>
</protein>
<feature type="compositionally biased region" description="Acidic residues" evidence="1">
    <location>
        <begin position="280"/>
        <end position="290"/>
    </location>
</feature>
<dbReference type="Proteomes" id="UP001470230">
    <property type="component" value="Unassembled WGS sequence"/>
</dbReference>
<reference evidence="3 4" key="1">
    <citation type="submission" date="2024-04" db="EMBL/GenBank/DDBJ databases">
        <title>Tritrichomonas musculus Genome.</title>
        <authorList>
            <person name="Alves-Ferreira E."/>
            <person name="Grigg M."/>
            <person name="Lorenzi H."/>
            <person name="Galac M."/>
        </authorList>
    </citation>
    <scope>NUCLEOTIDE SEQUENCE [LARGE SCALE GENOMIC DNA]</scope>
    <source>
        <strain evidence="3 4">EAF2021</strain>
    </source>
</reference>
<dbReference type="EMBL" id="JAPFFF010000002">
    <property type="protein sequence ID" value="KAK8897021.1"/>
    <property type="molecule type" value="Genomic_DNA"/>
</dbReference>
<feature type="compositionally biased region" description="Basic and acidic residues" evidence="1">
    <location>
        <begin position="461"/>
        <end position="472"/>
    </location>
</feature>
<feature type="compositionally biased region" description="Basic residues" evidence="1">
    <location>
        <begin position="170"/>
        <end position="180"/>
    </location>
</feature>
<dbReference type="PROSITE" id="PS50011">
    <property type="entry name" value="PROTEIN_KINASE_DOM"/>
    <property type="match status" value="1"/>
</dbReference>
<feature type="compositionally biased region" description="Acidic residues" evidence="1">
    <location>
        <begin position="195"/>
        <end position="209"/>
    </location>
</feature>
<dbReference type="InterPro" id="IPR032675">
    <property type="entry name" value="LRR_dom_sf"/>
</dbReference>
<feature type="compositionally biased region" description="Basic and acidic residues" evidence="1">
    <location>
        <begin position="318"/>
        <end position="327"/>
    </location>
</feature>
<dbReference type="Pfam" id="PF13306">
    <property type="entry name" value="LRR_5"/>
    <property type="match status" value="12"/>
</dbReference>
<dbReference type="InterPro" id="IPR000719">
    <property type="entry name" value="Prot_kinase_dom"/>
</dbReference>
<evidence type="ECO:0000256" key="1">
    <source>
        <dbReference type="SAM" id="MobiDB-lite"/>
    </source>
</evidence>
<dbReference type="SUPFAM" id="SSF52058">
    <property type="entry name" value="L domain-like"/>
    <property type="match status" value="5"/>
</dbReference>
<dbReference type="Gene3D" id="1.10.510.10">
    <property type="entry name" value="Transferase(Phosphotransferase) domain 1"/>
    <property type="match status" value="1"/>
</dbReference>
<keyword evidence="4" id="KW-1185">Reference proteome</keyword>
<feature type="compositionally biased region" description="Acidic residues" evidence="1">
    <location>
        <begin position="297"/>
        <end position="317"/>
    </location>
</feature>
<dbReference type="InterPro" id="IPR026906">
    <property type="entry name" value="LRR_5"/>
</dbReference>
<organism evidence="3 4">
    <name type="scientific">Tritrichomonas musculus</name>
    <dbReference type="NCBI Taxonomy" id="1915356"/>
    <lineage>
        <taxon>Eukaryota</taxon>
        <taxon>Metamonada</taxon>
        <taxon>Parabasalia</taxon>
        <taxon>Tritrichomonadida</taxon>
        <taxon>Tritrichomonadidae</taxon>
        <taxon>Tritrichomonas</taxon>
    </lineage>
</organism>
<feature type="region of interest" description="Disordered" evidence="1">
    <location>
        <begin position="167"/>
        <end position="492"/>
    </location>
</feature>
<feature type="compositionally biased region" description="Basic and acidic residues" evidence="1">
    <location>
        <begin position="364"/>
        <end position="428"/>
    </location>
</feature>
<feature type="compositionally biased region" description="Basic and acidic residues" evidence="1">
    <location>
        <begin position="270"/>
        <end position="279"/>
    </location>
</feature>
<dbReference type="PANTHER" id="PTHR45661:SF3">
    <property type="entry name" value="IG-LIKE DOMAIN-CONTAINING PROTEIN"/>
    <property type="match status" value="1"/>
</dbReference>
<name>A0ABR2L1T0_9EUKA</name>
<feature type="compositionally biased region" description="Acidic residues" evidence="1">
    <location>
        <begin position="348"/>
        <end position="363"/>
    </location>
</feature>
<feature type="compositionally biased region" description="Acidic residues" evidence="1">
    <location>
        <begin position="429"/>
        <end position="443"/>
    </location>
</feature>
<dbReference type="InterPro" id="IPR011009">
    <property type="entry name" value="Kinase-like_dom_sf"/>
</dbReference>
<sequence>MSNKILFLGKYDDNLFSLEEKVVNISKEPLDPEIKNSKPNFIRYPVEEFNFEVWIIVGNVKPTKLFKNLINEAKIIILTFNLVKKETICFLNEGWWPIVNKYKAIDNQELIVIGTKTSDNIDESQIDAMKNNIIFDYSLYFTVNVNNPNSKFIQYIKSKFIPQNKIGKNALKKNSKKRKRETKEKVPKSNKNDDLDNDENQADDDDDDDEGKKIKNEKKKKKSKKPSKKRANKRKNMRSRMRRPSNKEKDITTEEEEEKSETNASSDDNINIKENIEKEPEIEEEEEDVDANVSENGQEEEDADTDVSENGQEEEDSNNEKLIKNDENNNIVNDANNDNDKEVSAKEDDNDFWYDEDEDEDEKDKDSDKDDIYNDNDDVKVERAKEKEMKETQKNKEEEANKGDEMHCEKESSNEAKALENEPRKFEEEQNEDEGIWDDSESEETAKKEAVNNSKEEEESKEEKMKLSRNESEEINEESKEEENPKQETITFKDVNGISYEISLKSQTASVSEAPKAKISIEIPQTVRYQGQLYGVTNINDGAFSNTEIEELFIPSSLTTLSPNWCSGATKLAKIIVDQSNNFFHIDRNRFFIYGPKQDNDHGPNERREILFAPRNIKHDYYVPNEITRIGNYAFFRREELEQFKYNPSPVKKIEFGDFCFSKSKKLWKLEIDCEELKIGSNCFKDCTSLSYTSFKNLKMVSICANAFMNCTKLTRICFNSSFKIDLFDNCFHALQSLQSISLTTSELSIGNECFTNCNNLSSITLRGLSKAKIGASALAGCVSLEKFELTTQSELEIGDFCFSGAKKLHTVDIKYNDKLTFGQGCFENCPALFSVSIKNDSNVNQVNDQSFIISSNPFAGCKSLANVTLASNSTLNLFSESFKDLYTLQSVELTGNKIIIGDNCFENCFNIQKKYNDKSPRNIIIKSASLVEIGSQCFKKSSYLESVEITGMQINIKKESFLGCISLSSFNIPNLQERPIAGIKNDDKFVLGENCFEGCSSLTKFVCEKLCKVRISKQAFKGCNKLEEFSFTHAATVIIEDECFVGLNNLKSILIQSDAVNLNNNWISNCQSVYSVTIESSQHIEVRSQWFQKCNSLASITLICDANLVLTEGCISGLPNLQTLEIKSGQITIENNCINNCFASQAYKWNSYSRNYIKLISKSKVTIGSDSLNELFYLGSVEISGDQVSIGNNCFSLKKIGNLTNSIENIKIHSNNVGIENNCFDCLCTLRSFNIQSKQVIIGKECFKKCDSLSSFSISDASEVFLNSQLFEECSKLKNLQLKSSSIIRLGLNCLSNSTGIEKVSLESKEAYIDKGCFFGCSSLVAFQITNCEQITIMDNAFLGCNKLASVSLDALKFTKLGNSCFSECARLQSINLSTPNVEFGDSCFKQCAALTSVLFKKYMYSSTPRATNRVNFQIESVTIGKNCFEGCSSLSSFNLSEVGKVKVDSQSFEGCSKLDSLLIHGNEISLEDDFIKDCKIIKNIKLLSNCFLIVPTKFFKDAAALQSVEISGEKVVIGENCFENCFNIQEIAGYYGNVTFSGGQIILGSDCFNNCTSLKSFTLENFVYVELGANLLTGCNPSYFKATPSSNIGLDNYFEYIDDLESDDSGKLFLVQKKGSDDVFAAKVINKRLQFSYDKNNFLQEMILSTRINYPVIDNVIGFSLKDFNNEDWPTVITKHPGNISLKNAMKNANLSGTQKHIILLGTALGMKYLHSEKIPLNSLTTNKIFLDEEFRPHIKFYGCHGEYKRENYKMDARAFILIAYELITGQPLKDKSNLQLIKDDKIREFFNKCIVSNNSIEFKDILAEFTNEQYSQLFESNDQEIASYLKEFGITDLTSRIKFTNIYYNISRSSLQAEIVGYEKVKDNLSVLEYVNYKGPKYNITRIGDHAFTGAQIKKLDFNPNSHVYRIGNAAFENSSLKEISLPPSVEEIGNYCFCGLKNLEILHFKGKTLTLGKGCFEDCQSLELVTFECTEDINIGADSFKKCSQLKRFESRGVNISLGESCFSGASALSANEFKCDKLKIEKNCFENCTSLKSFAYKGIKSISIGSKAFHGCCALGIISLMECSNVSFKEECLSHISKLNQLCVESDEILFGNNMVSCCPSLANINLFSTQSFTISSNAFQGCYPLTNITLMSQSTIQLSKKCFICANNLQIAVIEGHQIIVEDEVFKLLKKLQSITFSCDELKIGNSVFGFCSELYSVMLNNVKKAEFGSNVFTDCTKLSTIRFDATMSLTVGDNCFSGVNSLQNVSLLSEKLNIGNNCFKNCRNLSSITFPKAQSIEIGSNAFEGCSKFNTSINITTFSELTIGDGCFKSLESLKYLTLASEKITIGKNAFNECKNLSSIIFNNVLNISIGPGAFSKCMKLDKVFISAASNVTLSDDCFNSASNIQTVLISGEEINVGSRCFKYCTKLSSVSLTKGKNVTFGSNLFEGSNLKKLSIPATSKVVLAKYCFHHADRLESVTINCEDIDVGERCFNNCKALNSIYIQKVKNATIGPYSFRECYNLTKFTLNAPLNLTICANCFGESYIHEVNLTGGNLTIGDYAFYDSTISSAYITSTLSHIFADNAFFRNGGFRPKLTLEGKKY</sequence>
<feature type="compositionally biased region" description="Basic residues" evidence="1">
    <location>
        <begin position="215"/>
        <end position="244"/>
    </location>
</feature>
<comment type="caution">
    <text evidence="3">The sequence shown here is derived from an EMBL/GenBank/DDBJ whole genome shotgun (WGS) entry which is preliminary data.</text>
</comment>
<dbReference type="SUPFAM" id="SSF56112">
    <property type="entry name" value="Protein kinase-like (PK-like)"/>
    <property type="match status" value="1"/>
</dbReference>